<gene>
    <name evidence="2" type="ORF">CLMAG_23260</name>
</gene>
<comment type="caution">
    <text evidence="2">The sequence shown here is derived from an EMBL/GenBank/DDBJ whole genome shotgun (WGS) entry which is preliminary data.</text>
</comment>
<reference evidence="2 3" key="1">
    <citation type="submission" date="2016-04" db="EMBL/GenBank/DDBJ databases">
        <title>Genome sequence of Clostridium magnum DSM 2767.</title>
        <authorList>
            <person name="Poehlein A."/>
            <person name="Uhlig R."/>
            <person name="Fischer R."/>
            <person name="Bahl H."/>
            <person name="Daniel R."/>
        </authorList>
    </citation>
    <scope>NUCLEOTIDE SEQUENCE [LARGE SCALE GENOMIC DNA]</scope>
    <source>
        <strain evidence="2 3">DSM 2767</strain>
    </source>
</reference>
<organism evidence="2 3">
    <name type="scientific">Clostridium magnum DSM 2767</name>
    <dbReference type="NCBI Taxonomy" id="1121326"/>
    <lineage>
        <taxon>Bacteria</taxon>
        <taxon>Bacillati</taxon>
        <taxon>Bacillota</taxon>
        <taxon>Clostridia</taxon>
        <taxon>Eubacteriales</taxon>
        <taxon>Clostridiaceae</taxon>
        <taxon>Clostridium</taxon>
    </lineage>
</organism>
<dbReference type="PANTHER" id="PTHR30383">
    <property type="entry name" value="THIOESTERASE 1/PROTEASE 1/LYSOPHOSPHOLIPASE L1"/>
    <property type="match status" value="1"/>
</dbReference>
<keyword evidence="2" id="KW-0378">Hydrolase</keyword>
<dbReference type="OrthoDB" id="2513075at2"/>
<dbReference type="InterPro" id="IPR051532">
    <property type="entry name" value="Ester_Hydrolysis_Enzymes"/>
</dbReference>
<evidence type="ECO:0000313" key="3">
    <source>
        <dbReference type="Proteomes" id="UP000076603"/>
    </source>
</evidence>
<dbReference type="EMBL" id="LWAE01000002">
    <property type="protein sequence ID" value="KZL92517.1"/>
    <property type="molecule type" value="Genomic_DNA"/>
</dbReference>
<evidence type="ECO:0000259" key="1">
    <source>
        <dbReference type="Pfam" id="PF13472"/>
    </source>
</evidence>
<feature type="domain" description="SGNH hydrolase-type esterase" evidence="1">
    <location>
        <begin position="93"/>
        <end position="249"/>
    </location>
</feature>
<dbReference type="Pfam" id="PF13472">
    <property type="entry name" value="Lipase_GDSL_2"/>
    <property type="match status" value="1"/>
</dbReference>
<dbReference type="PATRIC" id="fig|1121326.3.peg.2324"/>
<protein>
    <submittedName>
        <fullName evidence="2">GDSL-like lipase/acylhydrolase</fullName>
    </submittedName>
</protein>
<sequence length="261" mass="29899">MKKTRRAKKKKRIKRKTTLILIIVIVLFSQSICVDLEKSNKVDTVTSKVLEKNEAVKAQLDSINLRKDIYSEYYINKVTSFMASDSGKGKIVFLGDSLTDICDWSELLNNNDIINRGISLDTTDGVLNRLVEVTRLNPKKVFIMIGINDIGKGRSTRSIIYNYKKILDFIKENSKSTTIYVQSLLPINKDILKTTTKNEDIINLNKELVKLCNSYEVKYIDLYPLFVVDNNKLNPEYTVGGLHVNGKGYIVWKRAIEQYCN</sequence>
<name>A0A162TDS7_9CLOT</name>
<dbReference type="RefSeq" id="WP_066622053.1">
    <property type="nucleotide sequence ID" value="NZ_FQXL01000020.1"/>
</dbReference>
<dbReference type="STRING" id="1121326.CLMAG_23260"/>
<dbReference type="InterPro" id="IPR013830">
    <property type="entry name" value="SGNH_hydro"/>
</dbReference>
<dbReference type="SUPFAM" id="SSF52266">
    <property type="entry name" value="SGNH hydrolase"/>
    <property type="match status" value="1"/>
</dbReference>
<proteinExistence type="predicted"/>
<dbReference type="AlphaFoldDB" id="A0A162TDS7"/>
<evidence type="ECO:0000313" key="2">
    <source>
        <dbReference type="EMBL" id="KZL92517.1"/>
    </source>
</evidence>
<dbReference type="Gene3D" id="3.40.50.1110">
    <property type="entry name" value="SGNH hydrolase"/>
    <property type="match status" value="1"/>
</dbReference>
<dbReference type="Proteomes" id="UP000076603">
    <property type="component" value="Unassembled WGS sequence"/>
</dbReference>
<dbReference type="PANTHER" id="PTHR30383:SF5">
    <property type="entry name" value="SGNH HYDROLASE-TYPE ESTERASE DOMAIN-CONTAINING PROTEIN"/>
    <property type="match status" value="1"/>
</dbReference>
<dbReference type="InterPro" id="IPR036514">
    <property type="entry name" value="SGNH_hydro_sf"/>
</dbReference>
<dbReference type="GO" id="GO:0004622">
    <property type="term" value="F:phosphatidylcholine lysophospholipase activity"/>
    <property type="evidence" value="ECO:0007669"/>
    <property type="project" value="TreeGrafter"/>
</dbReference>
<keyword evidence="3" id="KW-1185">Reference proteome</keyword>
<accession>A0A162TDS7</accession>